<gene>
    <name evidence="2" type="ORF">SAMN04488505_105190</name>
</gene>
<dbReference type="PROSITE" id="PS51184">
    <property type="entry name" value="JMJC"/>
    <property type="match status" value="1"/>
</dbReference>
<evidence type="ECO:0000259" key="1">
    <source>
        <dbReference type="PROSITE" id="PS51184"/>
    </source>
</evidence>
<dbReference type="RefSeq" id="WP_089916437.1">
    <property type="nucleotide sequence ID" value="NZ_FOBB01000005.1"/>
</dbReference>
<dbReference type="OrthoDB" id="4518480at2"/>
<protein>
    <recommendedName>
        <fullName evidence="1">JmjC domain-containing protein</fullName>
    </recommendedName>
</protein>
<organism evidence="2 3">
    <name type="scientific">Chitinophaga rupis</name>
    <dbReference type="NCBI Taxonomy" id="573321"/>
    <lineage>
        <taxon>Bacteria</taxon>
        <taxon>Pseudomonadati</taxon>
        <taxon>Bacteroidota</taxon>
        <taxon>Chitinophagia</taxon>
        <taxon>Chitinophagales</taxon>
        <taxon>Chitinophagaceae</taxon>
        <taxon>Chitinophaga</taxon>
    </lineage>
</organism>
<sequence>METLQEIDVKKFSAEWWDNFLEVTQGQTKTAVFKNCMDKDETALLRSLVLDILKELCILRTVKYGFRAYVNGRIINTEEMGQIYDAPPLEGEDVETWSARVFGDKKFGMIINLGEKFNLQLSTIIALKAEHLFERVGFPRDGVNFTLFIGNYDKTPLGIHKDPTGQNVIHFHLGPGPKTMYTWDKDLYADLLSQGYKREEVDSLLPYATEFSFEEGDLYFMPEGEFHIGKQEGLSVAVTFWQYNLTKEKLAKKMQLVIHRQFLQKNEDILAPDRSSLESTDGIAEILEAFTIPPELSSLSYMDLMREAYRELRYSVASNAGYRTSPLVGAEKPLFELHDRVIREAPFKIRYRKSEYSGKLHIYVRGVKIEFNDFEGIRSLINKINEGQEHSVSELLSLLDPTWDKQIGLYILKMIYGAHGIRKVN</sequence>
<dbReference type="SUPFAM" id="SSF51197">
    <property type="entry name" value="Clavaminate synthase-like"/>
    <property type="match status" value="1"/>
</dbReference>
<dbReference type="Gene3D" id="2.60.120.650">
    <property type="entry name" value="Cupin"/>
    <property type="match status" value="1"/>
</dbReference>
<evidence type="ECO:0000313" key="2">
    <source>
        <dbReference type="EMBL" id="SEM61421.1"/>
    </source>
</evidence>
<dbReference type="InterPro" id="IPR003347">
    <property type="entry name" value="JmjC_dom"/>
</dbReference>
<reference evidence="2 3" key="1">
    <citation type="submission" date="2016-10" db="EMBL/GenBank/DDBJ databases">
        <authorList>
            <person name="de Groot N.N."/>
        </authorList>
    </citation>
    <scope>NUCLEOTIDE SEQUENCE [LARGE SCALE GENOMIC DNA]</scope>
    <source>
        <strain evidence="2 3">DSM 21039</strain>
    </source>
</reference>
<proteinExistence type="predicted"/>
<dbReference type="EMBL" id="FOBB01000005">
    <property type="protein sequence ID" value="SEM61421.1"/>
    <property type="molecule type" value="Genomic_DNA"/>
</dbReference>
<dbReference type="STRING" id="573321.SAMN04488505_105190"/>
<feature type="domain" description="JmjC" evidence="1">
    <location>
        <begin position="117"/>
        <end position="257"/>
    </location>
</feature>
<dbReference type="Proteomes" id="UP000198984">
    <property type="component" value="Unassembled WGS sequence"/>
</dbReference>
<accession>A0A1H7ZSY3</accession>
<evidence type="ECO:0000313" key="3">
    <source>
        <dbReference type="Proteomes" id="UP000198984"/>
    </source>
</evidence>
<name>A0A1H7ZSY3_9BACT</name>
<dbReference type="AlphaFoldDB" id="A0A1H7ZSY3"/>
<keyword evidence="3" id="KW-1185">Reference proteome</keyword>